<dbReference type="PANTHER" id="PTHR12215">
    <property type="entry name" value="PHOSPHOPANTETHEINE TRANSFERASE"/>
    <property type="match status" value="1"/>
</dbReference>
<evidence type="ECO:0000313" key="6">
    <source>
        <dbReference type="Proteomes" id="UP000198836"/>
    </source>
</evidence>
<dbReference type="GO" id="GO:0005829">
    <property type="term" value="C:cytosol"/>
    <property type="evidence" value="ECO:0007669"/>
    <property type="project" value="TreeGrafter"/>
</dbReference>
<comment type="similarity">
    <text evidence="1">Belongs to the P-Pant transferase superfamily. Gsp/Sfp/HetI/AcpT family.</text>
</comment>
<dbReference type="PANTHER" id="PTHR12215:SF10">
    <property type="entry name" value="L-AMINOADIPATE-SEMIALDEHYDE DEHYDROGENASE-PHOSPHOPANTETHEINYL TRANSFERASE"/>
    <property type="match status" value="1"/>
</dbReference>
<dbReference type="Pfam" id="PF22624">
    <property type="entry name" value="AASDHPPT_N"/>
    <property type="match status" value="1"/>
</dbReference>
<dbReference type="InterPro" id="IPR050559">
    <property type="entry name" value="P-Pant_transferase_sf"/>
</dbReference>
<dbReference type="GO" id="GO:0008897">
    <property type="term" value="F:holo-[acyl-carrier-protein] synthase activity"/>
    <property type="evidence" value="ECO:0007669"/>
    <property type="project" value="InterPro"/>
</dbReference>
<dbReference type="InterPro" id="IPR008278">
    <property type="entry name" value="4-PPantetheinyl_Trfase_dom"/>
</dbReference>
<dbReference type="GO" id="GO:0019878">
    <property type="term" value="P:lysine biosynthetic process via aminoadipic acid"/>
    <property type="evidence" value="ECO:0007669"/>
    <property type="project" value="TreeGrafter"/>
</dbReference>
<dbReference type="InterPro" id="IPR055066">
    <property type="entry name" value="AASDHPPT_N"/>
</dbReference>
<evidence type="ECO:0000259" key="4">
    <source>
        <dbReference type="Pfam" id="PF22624"/>
    </source>
</evidence>
<dbReference type="Gene3D" id="3.90.470.20">
    <property type="entry name" value="4'-phosphopantetheinyl transferase domain"/>
    <property type="match status" value="2"/>
</dbReference>
<organism evidence="5 6">
    <name type="scientific">Pedobacter suwonensis</name>
    <dbReference type="NCBI Taxonomy" id="332999"/>
    <lineage>
        <taxon>Bacteria</taxon>
        <taxon>Pseudomonadati</taxon>
        <taxon>Bacteroidota</taxon>
        <taxon>Sphingobacteriia</taxon>
        <taxon>Sphingobacteriales</taxon>
        <taxon>Sphingobacteriaceae</taxon>
        <taxon>Pedobacter</taxon>
    </lineage>
</organism>
<dbReference type="STRING" id="332999.SAMN04488511_11211"/>
<evidence type="ECO:0000256" key="2">
    <source>
        <dbReference type="ARBA" id="ARBA00022679"/>
    </source>
</evidence>
<gene>
    <name evidence="5" type="ORF">SAMN04488511_11211</name>
</gene>
<keyword evidence="2 5" id="KW-0808">Transferase</keyword>
<proteinExistence type="inferred from homology"/>
<name>A0A1I0TND3_9SPHI</name>
<dbReference type="Pfam" id="PF01648">
    <property type="entry name" value="ACPS"/>
    <property type="match status" value="1"/>
</dbReference>
<sequence>MITLLYTYIERDIHQRLLKYTLHNFSDDFQYKVSKFRKWEDAQLSLLGRLLLLEGLKKFSRNAKDVDLLNNKHGKPYLKNMALDFNISHSGDLVVCALSTNGNIGVDVELMQDIDIEDFRSQMTISEWNRINSAHNKQSEFFSYWTEKEAALKACGEGLTGVDLKSFEIIENKAMIKNDEYLLQEVNISQNYKCHVAVKSISGLEVNIKIDLVPLKVSIFLPSDSNILS</sequence>
<evidence type="ECO:0000256" key="1">
    <source>
        <dbReference type="ARBA" id="ARBA00010990"/>
    </source>
</evidence>
<dbReference type="InterPro" id="IPR037143">
    <property type="entry name" value="4-PPantetheinyl_Trfase_dom_sf"/>
</dbReference>
<dbReference type="EMBL" id="FOJM01000012">
    <property type="protein sequence ID" value="SFA53265.1"/>
    <property type="molecule type" value="Genomic_DNA"/>
</dbReference>
<feature type="domain" description="4'-phosphopantetheinyl transferase N-terminal" evidence="4">
    <location>
        <begin position="27"/>
        <end position="98"/>
    </location>
</feature>
<feature type="domain" description="4'-phosphopantetheinyl transferase" evidence="3">
    <location>
        <begin position="104"/>
        <end position="174"/>
    </location>
</feature>
<dbReference type="AlphaFoldDB" id="A0A1I0TND3"/>
<dbReference type="GO" id="GO:0000287">
    <property type="term" value="F:magnesium ion binding"/>
    <property type="evidence" value="ECO:0007669"/>
    <property type="project" value="InterPro"/>
</dbReference>
<accession>A0A1I0TND3</accession>
<dbReference type="SUPFAM" id="SSF56214">
    <property type="entry name" value="4'-phosphopantetheinyl transferase"/>
    <property type="match status" value="2"/>
</dbReference>
<reference evidence="6" key="1">
    <citation type="submission" date="2016-10" db="EMBL/GenBank/DDBJ databases">
        <authorList>
            <person name="Varghese N."/>
            <person name="Submissions S."/>
        </authorList>
    </citation>
    <scope>NUCLEOTIDE SEQUENCE [LARGE SCALE GENOMIC DNA]</scope>
    <source>
        <strain evidence="6">DSM 18130</strain>
    </source>
</reference>
<keyword evidence="6" id="KW-1185">Reference proteome</keyword>
<dbReference type="Proteomes" id="UP000198836">
    <property type="component" value="Unassembled WGS sequence"/>
</dbReference>
<evidence type="ECO:0000313" key="5">
    <source>
        <dbReference type="EMBL" id="SFA53265.1"/>
    </source>
</evidence>
<protein>
    <submittedName>
        <fullName evidence="5">4'-phosphopantetheinyl transferase</fullName>
    </submittedName>
</protein>
<evidence type="ECO:0000259" key="3">
    <source>
        <dbReference type="Pfam" id="PF01648"/>
    </source>
</evidence>